<evidence type="ECO:0000313" key="2">
    <source>
        <dbReference type="EMBL" id="RJX69665.1"/>
    </source>
</evidence>
<evidence type="ECO:0000313" key="3">
    <source>
        <dbReference type="Proteomes" id="UP000273252"/>
    </source>
</evidence>
<dbReference type="OrthoDB" id="5828030at2"/>
<reference evidence="2 3" key="1">
    <citation type="submission" date="2018-08" db="EMBL/GenBank/DDBJ databases">
        <title>Vibrio isolated from the Eastern China Marginal Seas.</title>
        <authorList>
            <person name="Li Y."/>
        </authorList>
    </citation>
    <scope>NUCLEOTIDE SEQUENCE [LARGE SCALE GENOMIC DNA]</scope>
    <source>
        <strain evidence="2 3">BEI233</strain>
    </source>
</reference>
<sequence length="120" mass="13513">MKLFLILMASVSAGYASVDHLHSFMLGLSISALAVGSCYWFTFRSTRFPQLALFLLMCGMLSKLVVTVVGVSWSMSENLITSPIIFTLSYLFFSLVITYLWFSYRDSITNKRQEKALATV</sequence>
<evidence type="ECO:0000256" key="1">
    <source>
        <dbReference type="SAM" id="Phobius"/>
    </source>
</evidence>
<keyword evidence="1" id="KW-0472">Membrane</keyword>
<accession>A0A3A6QGM4</accession>
<dbReference type="EMBL" id="QVMU01000014">
    <property type="protein sequence ID" value="RJX69665.1"/>
    <property type="molecule type" value="Genomic_DNA"/>
</dbReference>
<proteinExistence type="predicted"/>
<gene>
    <name evidence="2" type="ORF">DZ860_14380</name>
</gene>
<feature type="transmembrane region" description="Helical" evidence="1">
    <location>
        <begin position="50"/>
        <end position="73"/>
    </location>
</feature>
<feature type="transmembrane region" description="Helical" evidence="1">
    <location>
        <begin position="26"/>
        <end position="43"/>
    </location>
</feature>
<comment type="caution">
    <text evidence="2">The sequence shown here is derived from an EMBL/GenBank/DDBJ whole genome shotgun (WGS) entry which is preliminary data.</text>
</comment>
<organism evidence="2 3">
    <name type="scientific">Vibrio sinensis</name>
    <dbReference type="NCBI Taxonomy" id="2302434"/>
    <lineage>
        <taxon>Bacteria</taxon>
        <taxon>Pseudomonadati</taxon>
        <taxon>Pseudomonadota</taxon>
        <taxon>Gammaproteobacteria</taxon>
        <taxon>Vibrionales</taxon>
        <taxon>Vibrionaceae</taxon>
        <taxon>Vibrio</taxon>
    </lineage>
</organism>
<feature type="transmembrane region" description="Helical" evidence="1">
    <location>
        <begin position="79"/>
        <end position="102"/>
    </location>
</feature>
<keyword evidence="1" id="KW-1133">Transmembrane helix</keyword>
<dbReference type="RefSeq" id="WP_120032459.1">
    <property type="nucleotide sequence ID" value="NZ_QVMU01000014.1"/>
</dbReference>
<protein>
    <submittedName>
        <fullName evidence="2">NADH:ubiquinone oxidoreductase</fullName>
    </submittedName>
</protein>
<keyword evidence="3" id="KW-1185">Reference proteome</keyword>
<dbReference type="Proteomes" id="UP000273252">
    <property type="component" value="Unassembled WGS sequence"/>
</dbReference>
<keyword evidence="1" id="KW-0812">Transmembrane</keyword>
<name>A0A3A6QGM4_9VIBR</name>
<dbReference type="AlphaFoldDB" id="A0A3A6QGM4"/>
<keyword evidence="2" id="KW-0830">Ubiquinone</keyword>